<dbReference type="PANTHER" id="PTHR22911">
    <property type="entry name" value="ACYL-MALONYL CONDENSING ENZYME-RELATED"/>
    <property type="match status" value="1"/>
</dbReference>
<feature type="transmembrane region" description="Helical" evidence="6">
    <location>
        <begin position="74"/>
        <end position="91"/>
    </location>
</feature>
<feature type="transmembrane region" description="Helical" evidence="6">
    <location>
        <begin position="150"/>
        <end position="170"/>
    </location>
</feature>
<feature type="transmembrane region" description="Helical" evidence="6">
    <location>
        <begin position="182"/>
        <end position="202"/>
    </location>
</feature>
<feature type="transmembrane region" description="Helical" evidence="6">
    <location>
        <begin position="42"/>
        <end position="58"/>
    </location>
</feature>
<dbReference type="GO" id="GO:0016020">
    <property type="term" value="C:membrane"/>
    <property type="evidence" value="ECO:0007669"/>
    <property type="project" value="UniProtKB-SubCell"/>
</dbReference>
<evidence type="ECO:0000259" key="7">
    <source>
        <dbReference type="Pfam" id="PF00892"/>
    </source>
</evidence>
<dbReference type="SUPFAM" id="SSF103481">
    <property type="entry name" value="Multidrug resistance efflux transporter EmrE"/>
    <property type="match status" value="2"/>
</dbReference>
<feature type="transmembrane region" description="Helical" evidence="6">
    <location>
        <begin position="208"/>
        <end position="229"/>
    </location>
</feature>
<dbReference type="RefSeq" id="WP_024038302.1">
    <property type="nucleotide sequence ID" value="NZ_CABIXZ010000001.1"/>
</dbReference>
<keyword evidence="3 6" id="KW-0812">Transmembrane</keyword>
<comment type="similarity">
    <text evidence="2">Belongs to the EamA transporter family.</text>
</comment>
<dbReference type="Gene3D" id="1.10.3730.20">
    <property type="match status" value="1"/>
</dbReference>
<evidence type="ECO:0000256" key="6">
    <source>
        <dbReference type="SAM" id="Phobius"/>
    </source>
</evidence>
<evidence type="ECO:0000256" key="2">
    <source>
        <dbReference type="ARBA" id="ARBA00007362"/>
    </source>
</evidence>
<evidence type="ECO:0000313" key="8">
    <source>
        <dbReference type="EMBL" id="VYU54260.1"/>
    </source>
</evidence>
<evidence type="ECO:0000256" key="3">
    <source>
        <dbReference type="ARBA" id="ARBA00022692"/>
    </source>
</evidence>
<protein>
    <submittedName>
        <fullName evidence="8">EamA-like transporter family protein</fullName>
    </submittedName>
</protein>
<dbReference type="InterPro" id="IPR000620">
    <property type="entry name" value="EamA_dom"/>
</dbReference>
<keyword evidence="5 6" id="KW-0472">Membrane</keyword>
<sequence>MEKLIKSNRIKGILCIITSACGFAVMSAFIKLSGDLPSFQKTFFRNLVAAAIALYLIIKHKGSLVGKKENRKILVLRSIFGTIGIVCNYYAVDRLVLSDANMLNKLSPFLVVIFCALFLKEKINLKQITMVSVAFIGALFIIKPSFNVEVIPYLVGVLGAVGAALAYTCVRVLGKKEDYYTIVFFFSTFSLIAILPGFIAVYKPMTTIQVVYLLLAGISASIGQFGITLAYKFAPAKEISIYDYSGIICSAILGIVFFGEHPDTMSIIGYLIVFAAAFDMFLYNKKLDKLDKKDNQLKDVQGK</sequence>
<evidence type="ECO:0000256" key="5">
    <source>
        <dbReference type="ARBA" id="ARBA00023136"/>
    </source>
</evidence>
<proteinExistence type="inferred from homology"/>
<feature type="domain" description="EamA" evidence="7">
    <location>
        <begin position="11"/>
        <end position="142"/>
    </location>
</feature>
<accession>A0A6N3FQD9</accession>
<feature type="transmembrane region" description="Helical" evidence="6">
    <location>
        <begin position="103"/>
        <end position="119"/>
    </location>
</feature>
<reference evidence="8" key="1">
    <citation type="submission" date="2019-11" db="EMBL/GenBank/DDBJ databases">
        <authorList>
            <person name="Feng L."/>
        </authorList>
    </citation>
    <scope>NUCLEOTIDE SEQUENCE</scope>
    <source>
        <strain evidence="8">IbartlettiiLFYP30</strain>
    </source>
</reference>
<dbReference type="EMBL" id="CACRUE010000045">
    <property type="protein sequence ID" value="VYU54260.1"/>
    <property type="molecule type" value="Genomic_DNA"/>
</dbReference>
<feature type="transmembrane region" description="Helical" evidence="6">
    <location>
        <begin position="265"/>
        <end position="283"/>
    </location>
</feature>
<keyword evidence="4 6" id="KW-1133">Transmembrane helix</keyword>
<dbReference type="Pfam" id="PF00892">
    <property type="entry name" value="EamA"/>
    <property type="match status" value="2"/>
</dbReference>
<feature type="transmembrane region" description="Helical" evidence="6">
    <location>
        <begin position="128"/>
        <end position="144"/>
    </location>
</feature>
<evidence type="ECO:0000256" key="1">
    <source>
        <dbReference type="ARBA" id="ARBA00004141"/>
    </source>
</evidence>
<feature type="transmembrane region" description="Helical" evidence="6">
    <location>
        <begin position="12"/>
        <end position="30"/>
    </location>
</feature>
<comment type="subcellular location">
    <subcellularLocation>
        <location evidence="1">Membrane</location>
        <topology evidence="1">Multi-pass membrane protein</topology>
    </subcellularLocation>
</comment>
<gene>
    <name evidence="8" type="ORF">IBLFYP30_00518</name>
</gene>
<dbReference type="InterPro" id="IPR037185">
    <property type="entry name" value="EmrE-like"/>
</dbReference>
<dbReference type="AlphaFoldDB" id="A0A6N3FQD9"/>
<dbReference type="PANTHER" id="PTHR22911:SF6">
    <property type="entry name" value="SOLUTE CARRIER FAMILY 35 MEMBER G1"/>
    <property type="match status" value="1"/>
</dbReference>
<feature type="domain" description="EamA" evidence="7">
    <location>
        <begin position="153"/>
        <end position="278"/>
    </location>
</feature>
<organism evidence="8">
    <name type="scientific">Intestinibacter bartlettii</name>
    <dbReference type="NCBI Taxonomy" id="261299"/>
    <lineage>
        <taxon>Bacteria</taxon>
        <taxon>Bacillati</taxon>
        <taxon>Bacillota</taxon>
        <taxon>Clostridia</taxon>
        <taxon>Peptostreptococcales</taxon>
        <taxon>Peptostreptococcaceae</taxon>
        <taxon>Intestinibacter</taxon>
    </lineage>
</organism>
<feature type="transmembrane region" description="Helical" evidence="6">
    <location>
        <begin position="241"/>
        <end position="259"/>
    </location>
</feature>
<evidence type="ECO:0000256" key="4">
    <source>
        <dbReference type="ARBA" id="ARBA00022989"/>
    </source>
</evidence>
<name>A0A6N3FQD9_9FIRM</name>